<feature type="region of interest" description="Disordered" evidence="3">
    <location>
        <begin position="156"/>
        <end position="193"/>
    </location>
</feature>
<dbReference type="InterPro" id="IPR005225">
    <property type="entry name" value="Small_GTP-bd"/>
</dbReference>
<dbReference type="Gene3D" id="3.40.50.300">
    <property type="entry name" value="P-loop containing nucleotide triphosphate hydrolases"/>
    <property type="match status" value="1"/>
</dbReference>
<dbReference type="InterPro" id="IPR050227">
    <property type="entry name" value="Rab"/>
</dbReference>
<evidence type="ECO:0000313" key="5">
    <source>
        <dbReference type="Proteomes" id="UP001281761"/>
    </source>
</evidence>
<dbReference type="SMART" id="SM00176">
    <property type="entry name" value="RAN"/>
    <property type="match status" value="1"/>
</dbReference>
<comment type="caution">
    <text evidence="4">The sequence shown here is derived from an EMBL/GenBank/DDBJ whole genome shotgun (WGS) entry which is preliminary data.</text>
</comment>
<sequence length="193" mass="21967">MVGKSSILMRYTDDLFSQSYIMSIGVDFKYKTVEVHGKKLKLQIWDTAGQDRFRTITAAYYRGAEGIIIVYSVNSRESFENIQQWLVDMNKHVNRAIPVILVGNKADLIAEREVPTELGKRYAHENGYLFIETSAKTGSGITELFDKLALEVVNNPRTDEQRQKQPANPNQTRQSDTIDPSKPKDEKDMKCCG</sequence>
<dbReference type="PROSITE" id="PS51419">
    <property type="entry name" value="RAB"/>
    <property type="match status" value="1"/>
</dbReference>
<accession>A0ABQ9XCT2</accession>
<dbReference type="SUPFAM" id="SSF52540">
    <property type="entry name" value="P-loop containing nucleoside triphosphate hydrolases"/>
    <property type="match status" value="1"/>
</dbReference>
<dbReference type="InterPro" id="IPR001806">
    <property type="entry name" value="Small_GTPase"/>
</dbReference>
<gene>
    <name evidence="4" type="ORF">BLNAU_15953</name>
</gene>
<keyword evidence="2" id="KW-0342">GTP-binding</keyword>
<protein>
    <submittedName>
        <fullName evidence="4">GTP-binding protein YPTM1</fullName>
    </submittedName>
</protein>
<dbReference type="SMART" id="SM00173">
    <property type="entry name" value="RAS"/>
    <property type="match status" value="1"/>
</dbReference>
<dbReference type="InterPro" id="IPR027417">
    <property type="entry name" value="P-loop_NTPase"/>
</dbReference>
<dbReference type="SMART" id="SM00174">
    <property type="entry name" value="RHO"/>
    <property type="match status" value="1"/>
</dbReference>
<dbReference type="PANTHER" id="PTHR47977">
    <property type="entry name" value="RAS-RELATED PROTEIN RAB"/>
    <property type="match status" value="1"/>
</dbReference>
<dbReference type="SMART" id="SM00175">
    <property type="entry name" value="RAB"/>
    <property type="match status" value="1"/>
</dbReference>
<evidence type="ECO:0000256" key="3">
    <source>
        <dbReference type="SAM" id="MobiDB-lite"/>
    </source>
</evidence>
<evidence type="ECO:0000313" key="4">
    <source>
        <dbReference type="EMBL" id="KAK2949112.1"/>
    </source>
</evidence>
<keyword evidence="5" id="KW-1185">Reference proteome</keyword>
<dbReference type="SMART" id="SM00177">
    <property type="entry name" value="ARF"/>
    <property type="match status" value="1"/>
</dbReference>
<evidence type="ECO:0000256" key="1">
    <source>
        <dbReference type="ARBA" id="ARBA00022741"/>
    </source>
</evidence>
<organism evidence="4 5">
    <name type="scientific">Blattamonas nauphoetae</name>
    <dbReference type="NCBI Taxonomy" id="2049346"/>
    <lineage>
        <taxon>Eukaryota</taxon>
        <taxon>Metamonada</taxon>
        <taxon>Preaxostyla</taxon>
        <taxon>Oxymonadida</taxon>
        <taxon>Blattamonas</taxon>
    </lineage>
</organism>
<dbReference type="PROSITE" id="PS51420">
    <property type="entry name" value="RHO"/>
    <property type="match status" value="1"/>
</dbReference>
<dbReference type="CDD" id="cd00154">
    <property type="entry name" value="Rab"/>
    <property type="match status" value="1"/>
</dbReference>
<feature type="compositionally biased region" description="Polar residues" evidence="3">
    <location>
        <begin position="164"/>
        <end position="178"/>
    </location>
</feature>
<name>A0ABQ9XCT2_9EUKA</name>
<feature type="compositionally biased region" description="Basic and acidic residues" evidence="3">
    <location>
        <begin position="179"/>
        <end position="193"/>
    </location>
</feature>
<keyword evidence="1" id="KW-0547">Nucleotide-binding</keyword>
<dbReference type="PROSITE" id="PS51421">
    <property type="entry name" value="RAS"/>
    <property type="match status" value="1"/>
</dbReference>
<dbReference type="NCBIfam" id="TIGR00231">
    <property type="entry name" value="small_GTP"/>
    <property type="match status" value="1"/>
</dbReference>
<proteinExistence type="predicted"/>
<dbReference type="Pfam" id="PF00071">
    <property type="entry name" value="Ras"/>
    <property type="match status" value="1"/>
</dbReference>
<dbReference type="PRINTS" id="PR00449">
    <property type="entry name" value="RASTRNSFRMNG"/>
</dbReference>
<reference evidence="4 5" key="1">
    <citation type="journal article" date="2022" name="bioRxiv">
        <title>Genomics of Preaxostyla Flagellates Illuminates Evolutionary Transitions and the Path Towards Mitochondrial Loss.</title>
        <authorList>
            <person name="Novak L.V.F."/>
            <person name="Treitli S.C."/>
            <person name="Pyrih J."/>
            <person name="Halakuc P."/>
            <person name="Pipaliya S.V."/>
            <person name="Vacek V."/>
            <person name="Brzon O."/>
            <person name="Soukal P."/>
            <person name="Eme L."/>
            <person name="Dacks J.B."/>
            <person name="Karnkowska A."/>
            <person name="Elias M."/>
            <person name="Hampl V."/>
        </authorList>
    </citation>
    <scope>NUCLEOTIDE SEQUENCE [LARGE SCALE GENOMIC DNA]</scope>
    <source>
        <strain evidence="4">NAU3</strain>
        <tissue evidence="4">Gut</tissue>
    </source>
</reference>
<evidence type="ECO:0000256" key="2">
    <source>
        <dbReference type="ARBA" id="ARBA00023134"/>
    </source>
</evidence>
<dbReference type="EMBL" id="JARBJD010000162">
    <property type="protein sequence ID" value="KAK2949112.1"/>
    <property type="molecule type" value="Genomic_DNA"/>
</dbReference>
<dbReference type="Proteomes" id="UP001281761">
    <property type="component" value="Unassembled WGS sequence"/>
</dbReference>